<evidence type="ECO:0000256" key="1">
    <source>
        <dbReference type="SAM" id="MobiDB-lite"/>
    </source>
</evidence>
<dbReference type="SUPFAM" id="SSF49417">
    <property type="entry name" value="p53-like transcription factors"/>
    <property type="match status" value="1"/>
</dbReference>
<dbReference type="Gene3D" id="2.60.40.340">
    <property type="entry name" value="Rel homology domain (RHD), DNA-binding domain"/>
    <property type="match status" value="1"/>
</dbReference>
<feature type="region of interest" description="Disordered" evidence="1">
    <location>
        <begin position="309"/>
        <end position="333"/>
    </location>
</feature>
<reference evidence="4" key="1">
    <citation type="submission" date="2025-08" db="UniProtKB">
        <authorList>
            <consortium name="RefSeq"/>
        </authorList>
    </citation>
    <scope>IDENTIFICATION</scope>
    <source>
        <tissue evidence="4">Spleen</tissue>
    </source>
</reference>
<evidence type="ECO:0000313" key="4">
    <source>
        <dbReference type="RefSeq" id="XP_006868100.1"/>
    </source>
</evidence>
<feature type="domain" description="RHD" evidence="2">
    <location>
        <begin position="5"/>
        <end position="52"/>
    </location>
</feature>
<dbReference type="InterPro" id="IPR000451">
    <property type="entry name" value="NFkB/Dor"/>
</dbReference>
<gene>
    <name evidence="4" type="primary">REL</name>
</gene>
<dbReference type="GO" id="GO:0033554">
    <property type="term" value="P:cellular response to stress"/>
    <property type="evidence" value="ECO:0007669"/>
    <property type="project" value="TreeGrafter"/>
</dbReference>
<sequence length="356" mass="38626">MASGGYNPYIEIIEQPRQRGMRFRYKCEGRSAGSIPGEHSTDNNRTYPSIQVIDLLLYTYGNKAKKQRTTLLFQKLWQDCGVNFLERPSLGSTAEGRFIKKEPNVFSRGAVATETPRPPSQAEPYYSPPVSISRVLPHQGSSISMMHSPSSSWSSVTHPNSHSVNTNPPNGFSTGTLSSNLQGLTTFLGMPDASDLNAFNACIYNSTNDIGRMEASSMSPADLHGISDASMLSNCPVDMITSCNERETDNSRLGSMNLDSHSCNSVLDLRQQLHQMSSSSMSAGSSSNTTVFVSQSDAFEGSNFSCADSSMINESGPPNTTNPSSHSFVQSSQYPGVSTLQNEQFGDGCAYGYFQV</sequence>
<keyword evidence="3" id="KW-1185">Reference proteome</keyword>
<dbReference type="InterPro" id="IPR008967">
    <property type="entry name" value="p53-like_TF_DNA-bd_sf"/>
</dbReference>
<dbReference type="Pfam" id="PF00554">
    <property type="entry name" value="RHD_DNA_bind"/>
    <property type="match status" value="1"/>
</dbReference>
<dbReference type="Proteomes" id="UP000504623">
    <property type="component" value="Unplaced"/>
</dbReference>
<dbReference type="AlphaFoldDB" id="A0A9B0TUP2"/>
<dbReference type="PROSITE" id="PS50254">
    <property type="entry name" value="REL_2"/>
    <property type="match status" value="1"/>
</dbReference>
<organism evidence="3 4">
    <name type="scientific">Chrysochloris asiatica</name>
    <name type="common">Cape golden mole</name>
    <dbReference type="NCBI Taxonomy" id="185453"/>
    <lineage>
        <taxon>Eukaryota</taxon>
        <taxon>Metazoa</taxon>
        <taxon>Chordata</taxon>
        <taxon>Craniata</taxon>
        <taxon>Vertebrata</taxon>
        <taxon>Euteleostomi</taxon>
        <taxon>Mammalia</taxon>
        <taxon>Eutheria</taxon>
        <taxon>Afrotheria</taxon>
        <taxon>Chrysochloridae</taxon>
        <taxon>Chrysochlorinae</taxon>
        <taxon>Chrysochloris</taxon>
    </lineage>
</organism>
<protein>
    <submittedName>
        <fullName evidence="4">Proto-oncogene c-Rel</fullName>
    </submittedName>
</protein>
<name>A0A9B0TUP2_CHRAS</name>
<dbReference type="GO" id="GO:0000981">
    <property type="term" value="F:DNA-binding transcription factor activity, RNA polymerase II-specific"/>
    <property type="evidence" value="ECO:0007669"/>
    <property type="project" value="TreeGrafter"/>
</dbReference>
<dbReference type="GO" id="GO:0006954">
    <property type="term" value="P:inflammatory response"/>
    <property type="evidence" value="ECO:0007669"/>
    <property type="project" value="TreeGrafter"/>
</dbReference>
<evidence type="ECO:0000313" key="3">
    <source>
        <dbReference type="Proteomes" id="UP000504623"/>
    </source>
</evidence>
<dbReference type="PANTHER" id="PTHR24169">
    <property type="entry name" value="NUCLEAR FACTOR NF-KAPPA-B PROTEIN"/>
    <property type="match status" value="1"/>
</dbReference>
<dbReference type="GO" id="GO:0038061">
    <property type="term" value="P:non-canonical NF-kappaB signal transduction"/>
    <property type="evidence" value="ECO:0007669"/>
    <property type="project" value="TreeGrafter"/>
</dbReference>
<dbReference type="InterPro" id="IPR030492">
    <property type="entry name" value="RHD_CS"/>
</dbReference>
<dbReference type="GO" id="GO:0005737">
    <property type="term" value="C:cytoplasm"/>
    <property type="evidence" value="ECO:0007669"/>
    <property type="project" value="InterPro"/>
</dbReference>
<dbReference type="RefSeq" id="XP_006868100.1">
    <property type="nucleotide sequence ID" value="XM_006868038.1"/>
</dbReference>
<dbReference type="GeneID" id="102833681"/>
<dbReference type="GO" id="GO:0005634">
    <property type="term" value="C:nucleus"/>
    <property type="evidence" value="ECO:0007669"/>
    <property type="project" value="TreeGrafter"/>
</dbReference>
<dbReference type="GO" id="GO:0000978">
    <property type="term" value="F:RNA polymerase II cis-regulatory region sequence-specific DNA binding"/>
    <property type="evidence" value="ECO:0007669"/>
    <property type="project" value="TreeGrafter"/>
</dbReference>
<dbReference type="GO" id="GO:0034097">
    <property type="term" value="P:response to cytokine"/>
    <property type="evidence" value="ECO:0007669"/>
    <property type="project" value="TreeGrafter"/>
</dbReference>
<dbReference type="PANTHER" id="PTHR24169:SF4">
    <property type="entry name" value="PROTO-ONCOGENE C-REL"/>
    <property type="match status" value="1"/>
</dbReference>
<evidence type="ECO:0000259" key="2">
    <source>
        <dbReference type="PROSITE" id="PS50254"/>
    </source>
</evidence>
<dbReference type="PROSITE" id="PS01204">
    <property type="entry name" value="REL_1"/>
    <property type="match status" value="1"/>
</dbReference>
<proteinExistence type="predicted"/>
<dbReference type="OrthoDB" id="7881762at2759"/>
<dbReference type="CTD" id="5966"/>
<accession>A0A9B0TUP2</accession>
<dbReference type="InterPro" id="IPR011539">
    <property type="entry name" value="RHD_DNA_bind_dom"/>
</dbReference>
<dbReference type="GO" id="GO:0007249">
    <property type="term" value="P:canonical NF-kappaB signal transduction"/>
    <property type="evidence" value="ECO:0007669"/>
    <property type="project" value="TreeGrafter"/>
</dbReference>
<dbReference type="GO" id="GO:0045087">
    <property type="term" value="P:innate immune response"/>
    <property type="evidence" value="ECO:0007669"/>
    <property type="project" value="TreeGrafter"/>
</dbReference>
<dbReference type="InterPro" id="IPR037059">
    <property type="entry name" value="RHD_DNA_bind_dom_sf"/>
</dbReference>
<dbReference type="GO" id="GO:0045944">
    <property type="term" value="P:positive regulation of transcription by RNA polymerase II"/>
    <property type="evidence" value="ECO:0007669"/>
    <property type="project" value="TreeGrafter"/>
</dbReference>